<dbReference type="AlphaFoldDB" id="A0A166E240"/>
<dbReference type="EMBL" id="LWMW01000098">
    <property type="protein sequence ID" value="KZX16194.1"/>
    <property type="molecule type" value="Genomic_DNA"/>
</dbReference>
<reference evidence="1 2" key="1">
    <citation type="submission" date="2016-04" db="EMBL/GenBank/DDBJ databases">
        <title>Genome sequence of Methanobrevibacter cuticularis DSM 11139.</title>
        <authorList>
            <person name="Poehlein A."/>
            <person name="Seedorf H."/>
            <person name="Daniel R."/>
        </authorList>
    </citation>
    <scope>NUCLEOTIDE SEQUENCE [LARGE SCALE GENOMIC DNA]</scope>
    <source>
        <strain evidence="1 2">DSM 11139</strain>
    </source>
</reference>
<evidence type="ECO:0000313" key="1">
    <source>
        <dbReference type="EMBL" id="KZX16194.1"/>
    </source>
</evidence>
<sequence length="97" mass="11216">MSSVMDKVNPNLLKTISKIAKRENTTEEAIINESLERTIEEKEIEEEKLKYRVGIPIEVVAEEFGETPEEFIKKLQEAEAEESIPLDVDKLEKELRL</sequence>
<comment type="caution">
    <text evidence="1">The sequence shown here is derived from an EMBL/GenBank/DDBJ whole genome shotgun (WGS) entry which is preliminary data.</text>
</comment>
<dbReference type="PATRIC" id="fig|47311.3.peg.1166"/>
<proteinExistence type="predicted"/>
<gene>
    <name evidence="1" type="ORF">MBCUT_10600</name>
</gene>
<name>A0A166E240_9EURY</name>
<dbReference type="Proteomes" id="UP000077275">
    <property type="component" value="Unassembled WGS sequence"/>
</dbReference>
<organism evidence="1 2">
    <name type="scientific">Methanobrevibacter cuticularis</name>
    <dbReference type="NCBI Taxonomy" id="47311"/>
    <lineage>
        <taxon>Archaea</taxon>
        <taxon>Methanobacteriati</taxon>
        <taxon>Methanobacteriota</taxon>
        <taxon>Methanomada group</taxon>
        <taxon>Methanobacteria</taxon>
        <taxon>Methanobacteriales</taxon>
        <taxon>Methanobacteriaceae</taxon>
        <taxon>Methanobrevibacter</taxon>
    </lineage>
</organism>
<protein>
    <submittedName>
        <fullName evidence="1">Uncharacterized protein</fullName>
    </submittedName>
</protein>
<dbReference type="RefSeq" id="WP_067259651.1">
    <property type="nucleotide sequence ID" value="NZ_LWMW01000098.1"/>
</dbReference>
<evidence type="ECO:0000313" key="2">
    <source>
        <dbReference type="Proteomes" id="UP000077275"/>
    </source>
</evidence>
<accession>A0A166E240</accession>
<keyword evidence="2" id="KW-1185">Reference proteome</keyword>